<dbReference type="PROSITE" id="PS50893">
    <property type="entry name" value="ABC_TRANSPORTER_2"/>
    <property type="match status" value="1"/>
</dbReference>
<feature type="domain" description="ABC transporter" evidence="3">
    <location>
        <begin position="62"/>
        <end position="307"/>
    </location>
</feature>
<evidence type="ECO:0000259" key="3">
    <source>
        <dbReference type="PROSITE" id="PS50893"/>
    </source>
</evidence>
<dbReference type="Pfam" id="PF00005">
    <property type="entry name" value="ABC_tran"/>
    <property type="match status" value="1"/>
</dbReference>
<dbReference type="GO" id="GO:0016887">
    <property type="term" value="F:ATP hydrolysis activity"/>
    <property type="evidence" value="ECO:0007669"/>
    <property type="project" value="InterPro"/>
</dbReference>
<organism evidence="4 5">
    <name type="scientific">Cyclospora cayetanensis</name>
    <dbReference type="NCBI Taxonomy" id="88456"/>
    <lineage>
        <taxon>Eukaryota</taxon>
        <taxon>Sar</taxon>
        <taxon>Alveolata</taxon>
        <taxon>Apicomplexa</taxon>
        <taxon>Conoidasida</taxon>
        <taxon>Coccidia</taxon>
        <taxon>Eucoccidiorida</taxon>
        <taxon>Eimeriorina</taxon>
        <taxon>Eimeriidae</taxon>
        <taxon>Cyclospora</taxon>
    </lineage>
</organism>
<name>A0A6P5WDE9_9EIME</name>
<dbReference type="GO" id="GO:0005524">
    <property type="term" value="F:ATP binding"/>
    <property type="evidence" value="ECO:0007669"/>
    <property type="project" value="UniProtKB-KW"/>
</dbReference>
<dbReference type="GeneID" id="34623506"/>
<sequence>MSGYLTGSTAAEIASSAWESGCTSPPSASSLRLALLQQMCTDTTPKLQHEDWNPERDPLLSVRSLQAVAIEDEVPILKGIDLDIRCGEVHALMGRNGSGKSTLSKVLAGSPAYRVTAGSVLFKGLDLLSLPVDHRAICGLFLAFQYPLEIPMVTGFEVLRTAVNERRKWRNEEEVSKEDFEESVKPLMKLVDLPYSFLHRPLNYGFSGGEKKRHELLQLLVLRPSLALLDEADSGLDVDAFATAVAAIKTYAETSDASFLITTHYRKLLEAVRPHKVHVMHGGQIVESGGMELAAHIENEGFGGFLRDQEEGEAKFT</sequence>
<keyword evidence="1" id="KW-0547">Nucleotide-binding</keyword>
<proteinExistence type="predicted"/>
<dbReference type="SUPFAM" id="SSF52540">
    <property type="entry name" value="P-loop containing nucleoside triphosphate hydrolases"/>
    <property type="match status" value="1"/>
</dbReference>
<dbReference type="InterPro" id="IPR010230">
    <property type="entry name" value="FeS-cluster_ATPase_SufC"/>
</dbReference>
<dbReference type="InterPro" id="IPR003439">
    <property type="entry name" value="ABC_transporter-like_ATP-bd"/>
</dbReference>
<reference evidence="5" key="1">
    <citation type="submission" date="2025-08" db="UniProtKB">
        <authorList>
            <consortium name="RefSeq"/>
        </authorList>
    </citation>
    <scope>IDENTIFICATION</scope>
</reference>
<evidence type="ECO:0000256" key="2">
    <source>
        <dbReference type="ARBA" id="ARBA00022840"/>
    </source>
</evidence>
<dbReference type="NCBIfam" id="TIGR01978">
    <property type="entry name" value="sufC"/>
    <property type="match status" value="1"/>
</dbReference>
<dbReference type="Gene3D" id="3.40.50.300">
    <property type="entry name" value="P-loop containing nucleotide triphosphate hydrolases"/>
    <property type="match status" value="1"/>
</dbReference>
<keyword evidence="4" id="KW-1185">Reference proteome</keyword>
<evidence type="ECO:0000256" key="1">
    <source>
        <dbReference type="ARBA" id="ARBA00022741"/>
    </source>
</evidence>
<dbReference type="InterPro" id="IPR027417">
    <property type="entry name" value="P-loop_NTPase"/>
</dbReference>
<dbReference type="Proteomes" id="UP000515125">
    <property type="component" value="Unplaced"/>
</dbReference>
<dbReference type="PANTHER" id="PTHR43204:SF1">
    <property type="entry name" value="ABC TRANSPORTER I FAMILY MEMBER 6, CHLOROPLASTIC"/>
    <property type="match status" value="1"/>
</dbReference>
<gene>
    <name evidence="5" type="primary">LOC34623506</name>
</gene>
<dbReference type="OrthoDB" id="6500128at2759"/>
<dbReference type="AlphaFoldDB" id="A0A6P5WDE9"/>
<protein>
    <submittedName>
        <fullName evidence="5">Uncharacterized protein LOC34623506</fullName>
    </submittedName>
</protein>
<evidence type="ECO:0000313" key="5">
    <source>
        <dbReference type="RefSeq" id="XP_022590434.2"/>
    </source>
</evidence>
<dbReference type="PANTHER" id="PTHR43204">
    <property type="entry name" value="ABC TRANSPORTER I FAMILY MEMBER 6, CHLOROPLASTIC"/>
    <property type="match status" value="1"/>
</dbReference>
<evidence type="ECO:0000313" key="4">
    <source>
        <dbReference type="Proteomes" id="UP000515125"/>
    </source>
</evidence>
<dbReference type="RefSeq" id="XP_022590434.2">
    <property type="nucleotide sequence ID" value="XM_022736625.2"/>
</dbReference>
<accession>A0A6P5WDE9</accession>
<dbReference type="CDD" id="cd03217">
    <property type="entry name" value="ABC_FeS_Assembly"/>
    <property type="match status" value="1"/>
</dbReference>
<keyword evidence="2" id="KW-0067">ATP-binding</keyword>